<evidence type="ECO:0000313" key="4">
    <source>
        <dbReference type="EMBL" id="GHO97907.1"/>
    </source>
</evidence>
<comment type="caution">
    <text evidence="4">The sequence shown here is derived from an EMBL/GenBank/DDBJ whole genome shotgun (WGS) entry which is preliminary data.</text>
</comment>
<organism evidence="4 5">
    <name type="scientific">Reticulibacter mediterranei</name>
    <dbReference type="NCBI Taxonomy" id="2778369"/>
    <lineage>
        <taxon>Bacteria</taxon>
        <taxon>Bacillati</taxon>
        <taxon>Chloroflexota</taxon>
        <taxon>Ktedonobacteria</taxon>
        <taxon>Ktedonobacterales</taxon>
        <taxon>Reticulibacteraceae</taxon>
        <taxon>Reticulibacter</taxon>
    </lineage>
</organism>
<keyword evidence="5" id="KW-1185">Reference proteome</keyword>
<accession>A0A8J3N856</accession>
<dbReference type="GO" id="GO:0019693">
    <property type="term" value="P:ribose phosphate metabolic process"/>
    <property type="evidence" value="ECO:0007669"/>
    <property type="project" value="TreeGrafter"/>
</dbReference>
<reference evidence="4" key="1">
    <citation type="submission" date="2020-10" db="EMBL/GenBank/DDBJ databases">
        <title>Taxonomic study of unclassified bacteria belonging to the class Ktedonobacteria.</title>
        <authorList>
            <person name="Yabe S."/>
            <person name="Wang C.M."/>
            <person name="Zheng Y."/>
            <person name="Sakai Y."/>
            <person name="Cavaletti L."/>
            <person name="Monciardini P."/>
            <person name="Donadio S."/>
        </authorList>
    </citation>
    <scope>NUCLEOTIDE SEQUENCE</scope>
    <source>
        <strain evidence="4">ID150040</strain>
    </source>
</reference>
<proteinExistence type="predicted"/>
<evidence type="ECO:0000313" key="5">
    <source>
        <dbReference type="Proteomes" id="UP000597444"/>
    </source>
</evidence>
<protein>
    <submittedName>
        <fullName evidence="4">DNA mismatch repair protein MutT</fullName>
    </submittedName>
</protein>
<evidence type="ECO:0000259" key="3">
    <source>
        <dbReference type="PROSITE" id="PS51462"/>
    </source>
</evidence>
<keyword evidence="2" id="KW-0378">Hydrolase</keyword>
<gene>
    <name evidence="4" type="ORF">KSF_079550</name>
</gene>
<dbReference type="PANTHER" id="PTHR11839">
    <property type="entry name" value="UDP/ADP-SUGAR PYROPHOSPHATASE"/>
    <property type="match status" value="1"/>
</dbReference>
<dbReference type="Proteomes" id="UP000597444">
    <property type="component" value="Unassembled WGS sequence"/>
</dbReference>
<evidence type="ECO:0000256" key="2">
    <source>
        <dbReference type="ARBA" id="ARBA00022801"/>
    </source>
</evidence>
<comment type="cofactor">
    <cofactor evidence="1">
        <name>Mg(2+)</name>
        <dbReference type="ChEBI" id="CHEBI:18420"/>
    </cofactor>
</comment>
<dbReference type="InterPro" id="IPR015797">
    <property type="entry name" value="NUDIX_hydrolase-like_dom_sf"/>
</dbReference>
<dbReference type="Gene3D" id="3.90.79.10">
    <property type="entry name" value="Nucleoside Triphosphate Pyrophosphohydrolase"/>
    <property type="match status" value="1"/>
</dbReference>
<dbReference type="SUPFAM" id="SSF55811">
    <property type="entry name" value="Nudix"/>
    <property type="match status" value="1"/>
</dbReference>
<sequence length="188" mass="21082">MQQKLAPWRVTGSRITYEDRWLKIRTDQCETQDGRVIGSWHVMEGSPWVNVLALTEDRQVVLVCEYRHGIGQVVLGLPGGAVEKSDESPVAAAQRELLEETGYGGGQFYEIGRSYPNASNQNNTLYSCIALNVQKIHNEQNLDEGEQIEIVLQDYDSFAQMVWSGELATQSLYVATLGFASHFLAQQK</sequence>
<dbReference type="CDD" id="cd03424">
    <property type="entry name" value="NUDIX_ADPRase_Nudt5_UGPPase_Nudt14"/>
    <property type="match status" value="1"/>
</dbReference>
<dbReference type="EMBL" id="BNJK01000002">
    <property type="protein sequence ID" value="GHO97907.1"/>
    <property type="molecule type" value="Genomic_DNA"/>
</dbReference>
<dbReference type="InterPro" id="IPR000086">
    <property type="entry name" value="NUDIX_hydrolase_dom"/>
</dbReference>
<dbReference type="PROSITE" id="PS51462">
    <property type="entry name" value="NUDIX"/>
    <property type="match status" value="1"/>
</dbReference>
<dbReference type="GO" id="GO:0006753">
    <property type="term" value="P:nucleoside phosphate metabolic process"/>
    <property type="evidence" value="ECO:0007669"/>
    <property type="project" value="TreeGrafter"/>
</dbReference>
<dbReference type="AlphaFoldDB" id="A0A8J3N856"/>
<name>A0A8J3N856_9CHLR</name>
<evidence type="ECO:0000256" key="1">
    <source>
        <dbReference type="ARBA" id="ARBA00001946"/>
    </source>
</evidence>
<dbReference type="Pfam" id="PF00293">
    <property type="entry name" value="NUDIX"/>
    <property type="match status" value="1"/>
</dbReference>
<feature type="domain" description="Nudix hydrolase" evidence="3">
    <location>
        <begin position="39"/>
        <end position="175"/>
    </location>
</feature>
<dbReference type="RefSeq" id="WP_220208681.1">
    <property type="nucleotide sequence ID" value="NZ_BNJK01000002.1"/>
</dbReference>
<dbReference type="PANTHER" id="PTHR11839:SF18">
    <property type="entry name" value="NUDIX HYDROLASE DOMAIN-CONTAINING PROTEIN"/>
    <property type="match status" value="1"/>
</dbReference>
<dbReference type="GO" id="GO:0016787">
    <property type="term" value="F:hydrolase activity"/>
    <property type="evidence" value="ECO:0007669"/>
    <property type="project" value="UniProtKB-KW"/>
</dbReference>